<proteinExistence type="inferred from homology"/>
<dbReference type="Gene3D" id="2.60.40.1730">
    <property type="entry name" value="tricorn interacting facor f3 domain"/>
    <property type="match status" value="1"/>
</dbReference>
<evidence type="ECO:0000256" key="1">
    <source>
        <dbReference type="ARBA" id="ARBA00000098"/>
    </source>
</evidence>
<dbReference type="InterPro" id="IPR001930">
    <property type="entry name" value="Peptidase_M1"/>
</dbReference>
<evidence type="ECO:0000256" key="3">
    <source>
        <dbReference type="ARBA" id="ARBA00010136"/>
    </source>
</evidence>
<feature type="compositionally biased region" description="Polar residues" evidence="12">
    <location>
        <begin position="1"/>
        <end position="13"/>
    </location>
</feature>
<keyword evidence="16" id="KW-1185">Reference proteome</keyword>
<dbReference type="EC" id="3.4.11.2" evidence="4"/>
<dbReference type="PRINTS" id="PR00756">
    <property type="entry name" value="ALADIPTASE"/>
</dbReference>
<dbReference type="Gene3D" id="1.25.10.10">
    <property type="entry name" value="Leucine-rich Repeat Variant"/>
    <property type="match status" value="1"/>
</dbReference>
<comment type="similarity">
    <text evidence="3">Belongs to the peptidase M1 family.</text>
</comment>
<reference evidence="15" key="1">
    <citation type="submission" date="2022-04" db="EMBL/GenBank/DDBJ databases">
        <title>Hymenobacter sp. isolated from the air.</title>
        <authorList>
            <person name="Won M."/>
            <person name="Lee C.-M."/>
            <person name="Woen H.-Y."/>
            <person name="Kwon S.-W."/>
        </authorList>
    </citation>
    <scope>NUCLEOTIDE SEQUENCE</scope>
    <source>
        <strain evidence="15">5420S-77</strain>
    </source>
</reference>
<keyword evidence="10" id="KW-0862">Zinc</keyword>
<dbReference type="Pfam" id="PF17900">
    <property type="entry name" value="Peptidase_M1_N"/>
    <property type="match status" value="1"/>
</dbReference>
<dbReference type="InterPro" id="IPR050344">
    <property type="entry name" value="Peptidase_M1_aminopeptidases"/>
</dbReference>
<comment type="catalytic activity">
    <reaction evidence="1">
        <text>Release of an N-terminal amino acid, Xaa-|-Yaa- from a peptide, amide or arylamide. Xaa is preferably Ala, but may be most amino acids including Pro (slow action). When a terminal hydrophobic residue is followed by a prolyl residue, the two may be released as an intact Xaa-Pro dipeptide.</text>
        <dbReference type="EC" id="3.4.11.2"/>
    </reaction>
</comment>
<dbReference type="InterPro" id="IPR027268">
    <property type="entry name" value="Peptidase_M4/M1_CTD_sf"/>
</dbReference>
<sequence length="661" mass="74078">MWTQGESESNSAWFPTIDKPNQKSTSEVSMTVPAKYVTLSNGKLVGQVPAGAGLRTDTWKMEEPHAPYLFMMAVGDFRITKDTWRGKEVSYYLEPQYAAQAKQIFGKTPRMMEYFSQLLGVDYPWNKYAQVVVREYVAGAMENTSASLFGDQAQGTARELLDWEYAGVEREVAHELFHHWFGDYVTAESWSNLTMNESFANFSEVLWAEHEYGSDAAEAQGDLSLRAYFRDPSNYTKPLARYQYADKEDMFDAISYQKGGNILNMLRHHLGQEVFFRGLQRYLKQNAFGTGEPHQLRLALEEVSGRDLNWFFDQWYYRAGHPIVTIDYQWDAVRKQQAVIVRQTQAGTPFVLPLSVDIYTGGRAQRYPATLRHAVDTLYFPAATKPDLVNVDAEKVLVWQKKDNKPLADYAYQYRHAPRYLDRREVLSAAKAQLPDPAAQKLLVAGLTDKSPALRGMAIELLDLKNAALRKAATPILAKLAATDSSVKTQAVALTALGTLQDKRYLKLFTKALESKSYQVQGAALRGLLALDAKQALTRATAFEADNNGALTVAIVQVYGKAGGPAQWPLVLSKFDVGSPQSRFDMLPGLGELVGRLDDPTALSQGISRIKDMAVRYKQYGIHVPLIELLRQIQQRHSSRPTAAQATELVKQAVIEIEAAT</sequence>
<feature type="region of interest" description="Disordered" evidence="12">
    <location>
        <begin position="1"/>
        <end position="26"/>
    </location>
</feature>
<keyword evidence="11" id="KW-0482">Metalloprotease</keyword>
<protein>
    <recommendedName>
        <fullName evidence="5">Aminopeptidase N</fullName>
        <ecNumber evidence="4">3.4.11.2</ecNumber>
    </recommendedName>
</protein>
<dbReference type="InterPro" id="IPR014782">
    <property type="entry name" value="Peptidase_M1_dom"/>
</dbReference>
<gene>
    <name evidence="15" type="ORF">MUN86_13770</name>
</gene>
<dbReference type="SUPFAM" id="SSF63737">
    <property type="entry name" value="Leukotriene A4 hydrolase N-terminal domain"/>
    <property type="match status" value="1"/>
</dbReference>
<evidence type="ECO:0000256" key="8">
    <source>
        <dbReference type="ARBA" id="ARBA00022723"/>
    </source>
</evidence>
<evidence type="ECO:0000256" key="9">
    <source>
        <dbReference type="ARBA" id="ARBA00022801"/>
    </source>
</evidence>
<evidence type="ECO:0000256" key="2">
    <source>
        <dbReference type="ARBA" id="ARBA00001947"/>
    </source>
</evidence>
<dbReference type="InterPro" id="IPR016024">
    <property type="entry name" value="ARM-type_fold"/>
</dbReference>
<evidence type="ECO:0000256" key="12">
    <source>
        <dbReference type="SAM" id="MobiDB-lite"/>
    </source>
</evidence>
<evidence type="ECO:0000256" key="5">
    <source>
        <dbReference type="ARBA" id="ARBA00015611"/>
    </source>
</evidence>
<dbReference type="InterPro" id="IPR011989">
    <property type="entry name" value="ARM-like"/>
</dbReference>
<feature type="domain" description="Aminopeptidase N-like N-terminal" evidence="14">
    <location>
        <begin position="2"/>
        <end position="69"/>
    </location>
</feature>
<dbReference type="InterPro" id="IPR045357">
    <property type="entry name" value="Aminopeptidase_N-like_N"/>
</dbReference>
<evidence type="ECO:0000256" key="7">
    <source>
        <dbReference type="ARBA" id="ARBA00022670"/>
    </source>
</evidence>
<dbReference type="CDD" id="cd09603">
    <property type="entry name" value="M1_APN_like"/>
    <property type="match status" value="1"/>
</dbReference>
<dbReference type="EMBL" id="CP095061">
    <property type="protein sequence ID" value="UOQ68497.1"/>
    <property type="molecule type" value="Genomic_DNA"/>
</dbReference>
<dbReference type="SUPFAM" id="SSF48371">
    <property type="entry name" value="ARM repeat"/>
    <property type="match status" value="1"/>
</dbReference>
<evidence type="ECO:0000259" key="13">
    <source>
        <dbReference type="Pfam" id="PF01433"/>
    </source>
</evidence>
<dbReference type="Pfam" id="PF01433">
    <property type="entry name" value="Peptidase_M1"/>
    <property type="match status" value="1"/>
</dbReference>
<evidence type="ECO:0000256" key="11">
    <source>
        <dbReference type="ARBA" id="ARBA00023049"/>
    </source>
</evidence>
<evidence type="ECO:0000256" key="10">
    <source>
        <dbReference type="ARBA" id="ARBA00022833"/>
    </source>
</evidence>
<evidence type="ECO:0000313" key="15">
    <source>
        <dbReference type="EMBL" id="UOQ68497.1"/>
    </source>
</evidence>
<evidence type="ECO:0000259" key="14">
    <source>
        <dbReference type="Pfam" id="PF17900"/>
    </source>
</evidence>
<dbReference type="Gene3D" id="1.10.390.10">
    <property type="entry name" value="Neutral Protease Domain 2"/>
    <property type="match status" value="1"/>
</dbReference>
<evidence type="ECO:0000256" key="6">
    <source>
        <dbReference type="ARBA" id="ARBA00022438"/>
    </source>
</evidence>
<dbReference type="PANTHER" id="PTHR11533:SF174">
    <property type="entry name" value="PUROMYCIN-SENSITIVE AMINOPEPTIDASE-RELATED"/>
    <property type="match status" value="1"/>
</dbReference>
<dbReference type="InterPro" id="IPR042097">
    <property type="entry name" value="Aminopeptidase_N-like_N_sf"/>
</dbReference>
<dbReference type="Proteomes" id="UP000830401">
    <property type="component" value="Chromosome"/>
</dbReference>
<organism evidence="15 16">
    <name type="scientific">Hymenobacter volaticus</name>
    <dbReference type="NCBI Taxonomy" id="2932254"/>
    <lineage>
        <taxon>Bacteria</taxon>
        <taxon>Pseudomonadati</taxon>
        <taxon>Bacteroidota</taxon>
        <taxon>Cytophagia</taxon>
        <taxon>Cytophagales</taxon>
        <taxon>Hymenobacteraceae</taxon>
        <taxon>Hymenobacter</taxon>
    </lineage>
</organism>
<keyword evidence="9" id="KW-0378">Hydrolase</keyword>
<accession>A0ABY4GCL0</accession>
<keyword evidence="7" id="KW-0645">Protease</keyword>
<dbReference type="RefSeq" id="WP_245125736.1">
    <property type="nucleotide sequence ID" value="NZ_CP095061.1"/>
</dbReference>
<keyword evidence="6" id="KW-0031">Aminopeptidase</keyword>
<dbReference type="PANTHER" id="PTHR11533">
    <property type="entry name" value="PROTEASE M1 ZINC METALLOPROTEASE"/>
    <property type="match status" value="1"/>
</dbReference>
<feature type="domain" description="Peptidase M1 membrane alanine aminopeptidase" evidence="13">
    <location>
        <begin position="107"/>
        <end position="315"/>
    </location>
</feature>
<comment type="cofactor">
    <cofactor evidence="2">
        <name>Zn(2+)</name>
        <dbReference type="ChEBI" id="CHEBI:29105"/>
    </cofactor>
</comment>
<evidence type="ECO:0000313" key="16">
    <source>
        <dbReference type="Proteomes" id="UP000830401"/>
    </source>
</evidence>
<dbReference type="SUPFAM" id="SSF55486">
    <property type="entry name" value="Metalloproteases ('zincins'), catalytic domain"/>
    <property type="match status" value="1"/>
</dbReference>
<evidence type="ECO:0000256" key="4">
    <source>
        <dbReference type="ARBA" id="ARBA00012564"/>
    </source>
</evidence>
<keyword evidence="8" id="KW-0479">Metal-binding</keyword>
<name>A0ABY4GCL0_9BACT</name>